<dbReference type="Proteomes" id="UP000494165">
    <property type="component" value="Unassembled WGS sequence"/>
</dbReference>
<sequence>MSAVVQEGPNDLQQTWRPASIVEQNRRFDRKLSDDVNSVATSLTDQNVHTTGILVLF</sequence>
<dbReference type="EMBL" id="CADEPI010000518">
    <property type="protein sequence ID" value="CAB3386906.1"/>
    <property type="molecule type" value="Genomic_DNA"/>
</dbReference>
<evidence type="ECO:0000313" key="1">
    <source>
        <dbReference type="EMBL" id="CAB3386906.1"/>
    </source>
</evidence>
<comment type="caution">
    <text evidence="1">The sequence shown here is derived from an EMBL/GenBank/DDBJ whole genome shotgun (WGS) entry which is preliminary data.</text>
</comment>
<organism evidence="1 2">
    <name type="scientific">Cloeon dipterum</name>
    <dbReference type="NCBI Taxonomy" id="197152"/>
    <lineage>
        <taxon>Eukaryota</taxon>
        <taxon>Metazoa</taxon>
        <taxon>Ecdysozoa</taxon>
        <taxon>Arthropoda</taxon>
        <taxon>Hexapoda</taxon>
        <taxon>Insecta</taxon>
        <taxon>Pterygota</taxon>
        <taxon>Palaeoptera</taxon>
        <taxon>Ephemeroptera</taxon>
        <taxon>Pisciforma</taxon>
        <taxon>Baetidae</taxon>
        <taxon>Cloeon</taxon>
    </lineage>
</organism>
<evidence type="ECO:0000313" key="2">
    <source>
        <dbReference type="Proteomes" id="UP000494165"/>
    </source>
</evidence>
<protein>
    <submittedName>
        <fullName evidence="1">Uncharacterized protein</fullName>
    </submittedName>
</protein>
<name>A0A8S1DWQ8_9INSE</name>
<proteinExistence type="predicted"/>
<keyword evidence="2" id="KW-1185">Reference proteome</keyword>
<accession>A0A8S1DWQ8</accession>
<gene>
    <name evidence="1" type="ORF">CLODIP_2_CD02933</name>
</gene>
<reference evidence="1 2" key="1">
    <citation type="submission" date="2020-04" db="EMBL/GenBank/DDBJ databases">
        <authorList>
            <person name="Alioto T."/>
            <person name="Alioto T."/>
            <person name="Gomez Garrido J."/>
        </authorList>
    </citation>
    <scope>NUCLEOTIDE SEQUENCE [LARGE SCALE GENOMIC DNA]</scope>
</reference>
<dbReference type="AlphaFoldDB" id="A0A8S1DWQ8"/>